<dbReference type="GO" id="GO:0005886">
    <property type="term" value="C:plasma membrane"/>
    <property type="evidence" value="ECO:0007669"/>
    <property type="project" value="TreeGrafter"/>
</dbReference>
<dbReference type="AlphaFoldDB" id="A0AAJ5WSP1"/>
<organism evidence="4 5">
    <name type="scientific">Candidatus Pseudobacter hemicellulosilyticus</name>
    <dbReference type="NCBI Taxonomy" id="3121375"/>
    <lineage>
        <taxon>Bacteria</taxon>
        <taxon>Pseudomonadati</taxon>
        <taxon>Bacteroidota</taxon>
        <taxon>Chitinophagia</taxon>
        <taxon>Chitinophagales</taxon>
        <taxon>Chitinophagaceae</taxon>
        <taxon>Pseudobacter</taxon>
    </lineage>
</organism>
<dbReference type="Pfam" id="PF05170">
    <property type="entry name" value="AsmA"/>
    <property type="match status" value="1"/>
</dbReference>
<dbReference type="PANTHER" id="PTHR30441">
    <property type="entry name" value="DUF748 DOMAIN-CONTAINING PROTEIN"/>
    <property type="match status" value="1"/>
</dbReference>
<dbReference type="InterPro" id="IPR052894">
    <property type="entry name" value="AsmA-related"/>
</dbReference>
<evidence type="ECO:0000256" key="1">
    <source>
        <dbReference type="SAM" id="MobiDB-lite"/>
    </source>
</evidence>
<proteinExistence type="predicted"/>
<keyword evidence="2" id="KW-0812">Transmembrane</keyword>
<dbReference type="Proteomes" id="UP001220610">
    <property type="component" value="Chromosome"/>
</dbReference>
<feature type="region of interest" description="Disordered" evidence="1">
    <location>
        <begin position="790"/>
        <end position="809"/>
    </location>
</feature>
<dbReference type="InterPro" id="IPR007844">
    <property type="entry name" value="AsmA"/>
</dbReference>
<feature type="compositionally biased region" description="Pro residues" evidence="1">
    <location>
        <begin position="792"/>
        <end position="802"/>
    </location>
</feature>
<dbReference type="EMBL" id="CP119311">
    <property type="protein sequence ID" value="WEK36316.1"/>
    <property type="molecule type" value="Genomic_DNA"/>
</dbReference>
<keyword evidence="2" id="KW-0472">Membrane</keyword>
<evidence type="ECO:0000259" key="3">
    <source>
        <dbReference type="Pfam" id="PF05170"/>
    </source>
</evidence>
<evidence type="ECO:0000313" key="4">
    <source>
        <dbReference type="EMBL" id="WEK36316.1"/>
    </source>
</evidence>
<dbReference type="PANTHER" id="PTHR30441:SF8">
    <property type="entry name" value="DUF748 DOMAIN-CONTAINING PROTEIN"/>
    <property type="match status" value="1"/>
</dbReference>
<protein>
    <submittedName>
        <fullName evidence="4">AsmA-like C-terminal region-containing protein</fullName>
    </submittedName>
</protein>
<sequence>MAVPGKKKRSIKKRIFRGLLIFLAIFFVLIGVAVLLLFTQQERITRMAIDELNKQFKGAITLERSNINLVENFPNVSVALHGVQFFPDKSRTGRPIYQLEHLYVGFSLPDIFKQQYNVRRLMLKGGKLDLVQEKNGQLNLVEAKNLGSDTASSKAPDSAAALQINLRRMVLRDMDISYLDKSSMRRFSTHIDKLSASFKTDSSQLQIALKADMELDMTSPTDTSFFRHKQLQLDIAADFDKQKHFLALTRGGISLQDAALTITGTAALAKESQVDFVVKGDKPDMNLIAAFIPGDVKAILKPFKYDGHLSFDGTIKGALSKEKLPLIELNFGLQDAWFLNTGADRKLDQLGFSGFYTNGSEHNLHTSELRMTNVSAKPGKGVFDGNFVIRDFTDPHVLMQLKSELELQFIGEFLGIPDLKHITGKVKLDMNFKELTDLQFPEKALHKLKEGVQSELTVEDLSFRIPNYPHPVRDMNLHAVMRNGRIVLDTLRLKVANSDLRVNGSLSDLLAVLHAHDKPVSLALNISSDKLVLKELFAHDTAKAAKMEEEIRGFNIGLALATSVQQLRHPAPLPKGVFELKQLRAAFKKYPHAFHDLGATVTINDTALLLRNLTGMIDQSDLRFSGRVINYALWFDPIKKGKTQVAFDFKSNRLAMADLLGPISKTWVSESYQEEEANNLWLRARADLRYDTSFKFVKLRIANISGSLKKHRLKLDSISGGLLYGNKIVKVDTLKGKIGRTDFDLNLRLYAGDNKELKKKTNYLYFRSEFLDADQLLRYNFESFAAVRPTPAQKPAPSPAQTPTPDQTPVTAAAPMLVTNAVADHNSMPVTASTASNPADTSDHAKAFNIFLIPFPDFEVRADIGRLKYKRLGLTGITAHLRTQEDHMIYVDTMGMNVADGTMGIRGYLNGTNPQKIFFNSRIRVNDVDLEKVMIRLDHFGQDLVINKNIKGIVSGQIKSHVQVHPDLVPLINDSKAELDIEIVNGSLVDFAPMQAMAGYFKDKNLRMVRFDTLRNVLTFRNGTLDIPSMNINSSLGFMEISGKQSMDLTMEYYMRIPLKMVTQVGFRALFGRKQEEVDMDQVDEIEFRDKDKRVRFMNIKVTGTPEDYKIGLGKDKRKKN</sequence>
<accession>A0AAJ5WSP1</accession>
<keyword evidence="2" id="KW-1133">Transmembrane helix</keyword>
<feature type="domain" description="AsmA" evidence="3">
    <location>
        <begin position="18"/>
        <end position="538"/>
    </location>
</feature>
<evidence type="ECO:0000256" key="2">
    <source>
        <dbReference type="SAM" id="Phobius"/>
    </source>
</evidence>
<evidence type="ECO:0000313" key="5">
    <source>
        <dbReference type="Proteomes" id="UP001220610"/>
    </source>
</evidence>
<name>A0AAJ5WSP1_9BACT</name>
<dbReference type="GO" id="GO:0090313">
    <property type="term" value="P:regulation of protein targeting to membrane"/>
    <property type="evidence" value="ECO:0007669"/>
    <property type="project" value="TreeGrafter"/>
</dbReference>
<reference evidence="4" key="1">
    <citation type="submission" date="2023-03" db="EMBL/GenBank/DDBJ databases">
        <title>Andean soil-derived lignocellulolytic bacterial consortium as a source of novel taxa and putative plastic-active enzymes.</title>
        <authorList>
            <person name="Diaz-Garcia L."/>
            <person name="Chuvochina M."/>
            <person name="Feuerriegel G."/>
            <person name="Bunk B."/>
            <person name="Sproer C."/>
            <person name="Streit W.R."/>
            <person name="Rodriguez L.M."/>
            <person name="Overmann J."/>
            <person name="Jimenez D.J."/>
        </authorList>
    </citation>
    <scope>NUCLEOTIDE SEQUENCE</scope>
    <source>
        <strain evidence="4">MAG 7</strain>
    </source>
</reference>
<feature type="transmembrane region" description="Helical" evidence="2">
    <location>
        <begin position="15"/>
        <end position="38"/>
    </location>
</feature>
<gene>
    <name evidence="4" type="ORF">P0Y53_02280</name>
</gene>